<protein>
    <submittedName>
        <fullName evidence="1">Uncharacterized protein</fullName>
    </submittedName>
</protein>
<evidence type="ECO:0000313" key="2">
    <source>
        <dbReference type="Proteomes" id="UP000799754"/>
    </source>
</evidence>
<dbReference type="Proteomes" id="UP000799754">
    <property type="component" value="Unassembled WGS sequence"/>
</dbReference>
<keyword evidence="2" id="KW-1185">Reference proteome</keyword>
<reference evidence="1" key="1">
    <citation type="journal article" date="2020" name="Stud. Mycol.">
        <title>101 Dothideomycetes genomes: a test case for predicting lifestyles and emergence of pathogens.</title>
        <authorList>
            <person name="Haridas S."/>
            <person name="Albert R."/>
            <person name="Binder M."/>
            <person name="Bloem J."/>
            <person name="Labutti K."/>
            <person name="Salamov A."/>
            <person name="Andreopoulos B."/>
            <person name="Baker S."/>
            <person name="Barry K."/>
            <person name="Bills G."/>
            <person name="Bluhm B."/>
            <person name="Cannon C."/>
            <person name="Castanera R."/>
            <person name="Culley D."/>
            <person name="Daum C."/>
            <person name="Ezra D."/>
            <person name="Gonzalez J."/>
            <person name="Henrissat B."/>
            <person name="Kuo A."/>
            <person name="Liang C."/>
            <person name="Lipzen A."/>
            <person name="Lutzoni F."/>
            <person name="Magnuson J."/>
            <person name="Mondo S."/>
            <person name="Nolan M."/>
            <person name="Ohm R."/>
            <person name="Pangilinan J."/>
            <person name="Park H.-J."/>
            <person name="Ramirez L."/>
            <person name="Alfaro M."/>
            <person name="Sun H."/>
            <person name="Tritt A."/>
            <person name="Yoshinaga Y."/>
            <person name="Zwiers L.-H."/>
            <person name="Turgeon B."/>
            <person name="Goodwin S."/>
            <person name="Spatafora J."/>
            <person name="Crous P."/>
            <person name="Grigoriev I."/>
        </authorList>
    </citation>
    <scope>NUCLEOTIDE SEQUENCE</scope>
    <source>
        <strain evidence="1">CBS 525.71</strain>
    </source>
</reference>
<dbReference type="EMBL" id="MU006704">
    <property type="protein sequence ID" value="KAF2631363.1"/>
    <property type="molecule type" value="Genomic_DNA"/>
</dbReference>
<sequence length="90" mass="10282">MPTERLPKYSSRFGRAKTSTFENVTTSIAASVWRLGTDRPSRNGERPSNASRHPILPFWTLYLFCYSINATKPYLFAQCAKILSIISTRH</sequence>
<gene>
    <name evidence="1" type="ORF">BU25DRAFT_185003</name>
</gene>
<organism evidence="1 2">
    <name type="scientific">Macroventuria anomochaeta</name>
    <dbReference type="NCBI Taxonomy" id="301207"/>
    <lineage>
        <taxon>Eukaryota</taxon>
        <taxon>Fungi</taxon>
        <taxon>Dikarya</taxon>
        <taxon>Ascomycota</taxon>
        <taxon>Pezizomycotina</taxon>
        <taxon>Dothideomycetes</taxon>
        <taxon>Pleosporomycetidae</taxon>
        <taxon>Pleosporales</taxon>
        <taxon>Pleosporineae</taxon>
        <taxon>Didymellaceae</taxon>
        <taxon>Macroventuria</taxon>
    </lineage>
</organism>
<name>A0ACB6SBK7_9PLEO</name>
<evidence type="ECO:0000313" key="1">
    <source>
        <dbReference type="EMBL" id="KAF2631363.1"/>
    </source>
</evidence>
<proteinExistence type="predicted"/>
<accession>A0ACB6SBK7</accession>
<comment type="caution">
    <text evidence="1">The sequence shown here is derived from an EMBL/GenBank/DDBJ whole genome shotgun (WGS) entry which is preliminary data.</text>
</comment>